<dbReference type="Proteomes" id="UP001152607">
    <property type="component" value="Unassembled WGS sequence"/>
</dbReference>
<protein>
    <recommendedName>
        <fullName evidence="3">2',3'-cyclic-nucleotide 3'-phosphodiesterase</fullName>
    </recommendedName>
</protein>
<proteinExistence type="predicted"/>
<dbReference type="PANTHER" id="PTHR28141">
    <property type="entry name" value="2',3'-CYCLIC-NUCLEOTIDE 3'-PHOSPHODIESTERASE"/>
    <property type="match status" value="1"/>
</dbReference>
<dbReference type="Pfam" id="PF07823">
    <property type="entry name" value="CPDase"/>
    <property type="match status" value="1"/>
</dbReference>
<sequence>MPGSSLWLLPPQSHPLTPLLTQLIRQTSSHFNSPHLFIPHITLTSEIDPRTYEPSPQEWLDSLPLLNSREVVVRLGQLCSEDVFFRKLYSLVQKNDAITELGRLARENVQKEEGDKADWAKNTYMPHLSLL</sequence>
<evidence type="ECO:0000313" key="2">
    <source>
        <dbReference type="Proteomes" id="UP001152607"/>
    </source>
</evidence>
<accession>A0A9W4U509</accession>
<dbReference type="InterPro" id="IPR012386">
    <property type="entry name" value="Cyclic-nucl_3Pdiesterase"/>
</dbReference>
<name>A0A9W4U509_9PLEO</name>
<organism evidence="1 2">
    <name type="scientific">Periconia digitata</name>
    <dbReference type="NCBI Taxonomy" id="1303443"/>
    <lineage>
        <taxon>Eukaryota</taxon>
        <taxon>Fungi</taxon>
        <taxon>Dikarya</taxon>
        <taxon>Ascomycota</taxon>
        <taxon>Pezizomycotina</taxon>
        <taxon>Dothideomycetes</taxon>
        <taxon>Pleosporomycetidae</taxon>
        <taxon>Pleosporales</taxon>
        <taxon>Massarineae</taxon>
        <taxon>Periconiaceae</taxon>
        <taxon>Periconia</taxon>
    </lineage>
</organism>
<keyword evidence="2" id="KW-1185">Reference proteome</keyword>
<evidence type="ECO:0008006" key="3">
    <source>
        <dbReference type="Google" id="ProtNLM"/>
    </source>
</evidence>
<dbReference type="Gene3D" id="3.90.1140.10">
    <property type="entry name" value="Cyclic phosphodiesterase"/>
    <property type="match status" value="1"/>
</dbReference>
<dbReference type="OrthoDB" id="514292at2759"/>
<dbReference type="InterPro" id="IPR009097">
    <property type="entry name" value="Cyclic_Pdiesterase"/>
</dbReference>
<reference evidence="1" key="1">
    <citation type="submission" date="2023-01" db="EMBL/GenBank/DDBJ databases">
        <authorList>
            <person name="Van Ghelder C."/>
            <person name="Rancurel C."/>
        </authorList>
    </citation>
    <scope>NUCLEOTIDE SEQUENCE</scope>
    <source>
        <strain evidence="1">CNCM I-4278</strain>
    </source>
</reference>
<dbReference type="PANTHER" id="PTHR28141:SF1">
    <property type="entry name" value="2',3'-CYCLIC-NUCLEOTIDE 3'-PHOSPHODIESTERASE"/>
    <property type="match status" value="1"/>
</dbReference>
<dbReference type="EMBL" id="CAOQHR010000001">
    <property type="protein sequence ID" value="CAI6247256.1"/>
    <property type="molecule type" value="Genomic_DNA"/>
</dbReference>
<dbReference type="AlphaFoldDB" id="A0A9W4U509"/>
<dbReference type="SUPFAM" id="SSF55144">
    <property type="entry name" value="LigT-like"/>
    <property type="match status" value="1"/>
</dbReference>
<gene>
    <name evidence="1" type="ORF">PDIGIT_LOCUS821</name>
</gene>
<dbReference type="GO" id="GO:0009187">
    <property type="term" value="P:cyclic nucleotide metabolic process"/>
    <property type="evidence" value="ECO:0007669"/>
    <property type="project" value="TreeGrafter"/>
</dbReference>
<evidence type="ECO:0000313" key="1">
    <source>
        <dbReference type="EMBL" id="CAI6247256.1"/>
    </source>
</evidence>
<comment type="caution">
    <text evidence="1">The sequence shown here is derived from an EMBL/GenBank/DDBJ whole genome shotgun (WGS) entry which is preliminary data.</text>
</comment>
<dbReference type="GO" id="GO:0004113">
    <property type="term" value="F:2',3'-cyclic-nucleotide 3'-phosphodiesterase activity"/>
    <property type="evidence" value="ECO:0007669"/>
    <property type="project" value="TreeGrafter"/>
</dbReference>